<dbReference type="SUPFAM" id="SSF54523">
    <property type="entry name" value="Pili subunits"/>
    <property type="match status" value="1"/>
</dbReference>
<organism evidence="2 3">
    <name type="scientific">Allochromatium palmeri</name>
    <dbReference type="NCBI Taxonomy" id="231048"/>
    <lineage>
        <taxon>Bacteria</taxon>
        <taxon>Pseudomonadati</taxon>
        <taxon>Pseudomonadota</taxon>
        <taxon>Gammaproteobacteria</taxon>
        <taxon>Chromatiales</taxon>
        <taxon>Chromatiaceae</taxon>
        <taxon>Allochromatium</taxon>
    </lineage>
</organism>
<gene>
    <name evidence="2" type="ORF">GJ668_15005</name>
</gene>
<name>A0A6N8EDR4_9GAMM</name>
<dbReference type="AlphaFoldDB" id="A0A6N8EDR4"/>
<dbReference type="NCBIfam" id="TIGR02532">
    <property type="entry name" value="IV_pilin_GFxxxE"/>
    <property type="match status" value="1"/>
</dbReference>
<reference evidence="2 3" key="1">
    <citation type="submission" date="2019-11" db="EMBL/GenBank/DDBJ databases">
        <title>Whole-genome sequence of the anaerobic purple sulfur bacterium Allochromatium palmeri DSM 15591.</title>
        <authorList>
            <person name="Kyndt J.A."/>
            <person name="Meyer T.E."/>
        </authorList>
    </citation>
    <scope>NUCLEOTIDE SEQUENCE [LARGE SCALE GENOMIC DNA]</scope>
    <source>
        <strain evidence="2 3">DSM 15591</strain>
    </source>
</reference>
<dbReference type="Pfam" id="PF07963">
    <property type="entry name" value="N_methyl"/>
    <property type="match status" value="1"/>
</dbReference>
<keyword evidence="3" id="KW-1185">Reference proteome</keyword>
<sequence length="53" mass="5817">MEARPKATPGRFQRGLTLLELLVTLSIAAILVTLGVPGFQDLIRNNRAATQQR</sequence>
<protein>
    <submittedName>
        <fullName evidence="2">Prepilin-type N-terminal cleavage/methylation domain-containing protein</fullName>
    </submittedName>
</protein>
<dbReference type="InterPro" id="IPR045584">
    <property type="entry name" value="Pilin-like"/>
</dbReference>
<proteinExistence type="predicted"/>
<dbReference type="PROSITE" id="PS00409">
    <property type="entry name" value="PROKAR_NTER_METHYL"/>
    <property type="match status" value="1"/>
</dbReference>
<evidence type="ECO:0000256" key="1">
    <source>
        <dbReference type="SAM" id="Phobius"/>
    </source>
</evidence>
<dbReference type="Gene3D" id="3.30.700.10">
    <property type="entry name" value="Glycoprotein, Type 4 Pilin"/>
    <property type="match status" value="1"/>
</dbReference>
<evidence type="ECO:0000313" key="3">
    <source>
        <dbReference type="Proteomes" id="UP000434044"/>
    </source>
</evidence>
<keyword evidence="1" id="KW-0812">Transmembrane</keyword>
<dbReference type="InterPro" id="IPR012902">
    <property type="entry name" value="N_methyl_site"/>
</dbReference>
<accession>A0A6N8EDR4</accession>
<keyword evidence="1" id="KW-1133">Transmembrane helix</keyword>
<dbReference type="EMBL" id="WNKT01000038">
    <property type="protein sequence ID" value="MTW22383.1"/>
    <property type="molecule type" value="Genomic_DNA"/>
</dbReference>
<feature type="transmembrane region" description="Helical" evidence="1">
    <location>
        <begin position="21"/>
        <end position="39"/>
    </location>
</feature>
<evidence type="ECO:0000313" key="2">
    <source>
        <dbReference type="EMBL" id="MTW22383.1"/>
    </source>
</evidence>
<comment type="caution">
    <text evidence="2">The sequence shown here is derived from an EMBL/GenBank/DDBJ whole genome shotgun (WGS) entry which is preliminary data.</text>
</comment>
<keyword evidence="1" id="KW-0472">Membrane</keyword>
<dbReference type="Proteomes" id="UP000434044">
    <property type="component" value="Unassembled WGS sequence"/>
</dbReference>